<comment type="caution">
    <text evidence="6">The sequence shown here is derived from an EMBL/GenBank/DDBJ whole genome shotgun (WGS) entry which is preliminary data.</text>
</comment>
<dbReference type="PROSITE" id="PS50966">
    <property type="entry name" value="ZF_SWIM"/>
    <property type="match status" value="1"/>
</dbReference>
<keyword evidence="2" id="KW-0479">Metal-binding</keyword>
<dbReference type="InterPro" id="IPR014001">
    <property type="entry name" value="Helicase_ATP-bd"/>
</dbReference>
<feature type="domain" description="SWIM-type" evidence="3">
    <location>
        <begin position="61"/>
        <end position="97"/>
    </location>
</feature>
<dbReference type="InterPro" id="IPR007527">
    <property type="entry name" value="Znf_SWIM"/>
</dbReference>
<evidence type="ECO:0000259" key="3">
    <source>
        <dbReference type="PROSITE" id="PS50966"/>
    </source>
</evidence>
<dbReference type="GO" id="GO:0005524">
    <property type="term" value="F:ATP binding"/>
    <property type="evidence" value="ECO:0007669"/>
    <property type="project" value="InterPro"/>
</dbReference>
<keyword evidence="6" id="KW-0347">Helicase</keyword>
<evidence type="ECO:0000256" key="2">
    <source>
        <dbReference type="PROSITE-ProRule" id="PRU00325"/>
    </source>
</evidence>
<dbReference type="Pfam" id="PF00176">
    <property type="entry name" value="SNF2-rel_dom"/>
    <property type="match status" value="1"/>
</dbReference>
<keyword evidence="1" id="KW-0378">Hydrolase</keyword>
<feature type="domain" description="Helicase C-terminal" evidence="5">
    <location>
        <begin position="954"/>
        <end position="1109"/>
    </location>
</feature>
<dbReference type="GO" id="GO:0008270">
    <property type="term" value="F:zinc ion binding"/>
    <property type="evidence" value="ECO:0007669"/>
    <property type="project" value="UniProtKB-KW"/>
</dbReference>
<dbReference type="OrthoDB" id="9760715at2"/>
<dbReference type="PANTHER" id="PTHR10799">
    <property type="entry name" value="SNF2/RAD54 HELICASE FAMILY"/>
    <property type="match status" value="1"/>
</dbReference>
<dbReference type="InterPro" id="IPR000330">
    <property type="entry name" value="SNF2_N"/>
</dbReference>
<organism evidence="6 7">
    <name type="scientific">Pedobacter yulinensis</name>
    <dbReference type="NCBI Taxonomy" id="2126353"/>
    <lineage>
        <taxon>Bacteria</taxon>
        <taxon>Pseudomonadati</taxon>
        <taxon>Bacteroidota</taxon>
        <taxon>Sphingobacteriia</taxon>
        <taxon>Sphingobacteriales</taxon>
        <taxon>Sphingobacteriaceae</taxon>
        <taxon>Pedobacter</taxon>
    </lineage>
</organism>
<protein>
    <submittedName>
        <fullName evidence="6">DNA helicase</fullName>
    </submittedName>
</protein>
<evidence type="ECO:0000313" key="6">
    <source>
        <dbReference type="EMBL" id="PST81825.1"/>
    </source>
</evidence>
<dbReference type="PROSITE" id="PS51192">
    <property type="entry name" value="HELICASE_ATP_BIND_1"/>
    <property type="match status" value="1"/>
</dbReference>
<name>A0A2T3HHA1_9SPHI</name>
<feature type="domain" description="Helicase ATP-binding" evidence="4">
    <location>
        <begin position="668"/>
        <end position="827"/>
    </location>
</feature>
<dbReference type="SMART" id="SM00487">
    <property type="entry name" value="DEXDc"/>
    <property type="match status" value="1"/>
</dbReference>
<evidence type="ECO:0000259" key="5">
    <source>
        <dbReference type="PROSITE" id="PS51194"/>
    </source>
</evidence>
<dbReference type="Proteomes" id="UP000240912">
    <property type="component" value="Unassembled WGS sequence"/>
</dbReference>
<evidence type="ECO:0000259" key="4">
    <source>
        <dbReference type="PROSITE" id="PS51192"/>
    </source>
</evidence>
<dbReference type="GO" id="GO:0016787">
    <property type="term" value="F:hydrolase activity"/>
    <property type="evidence" value="ECO:0007669"/>
    <property type="project" value="UniProtKB-KW"/>
</dbReference>
<dbReference type="RefSeq" id="WP_107217398.1">
    <property type="nucleotide sequence ID" value="NZ_KZ686272.1"/>
</dbReference>
<evidence type="ECO:0000313" key="7">
    <source>
        <dbReference type="Proteomes" id="UP000240912"/>
    </source>
</evidence>
<dbReference type="CDD" id="cd18012">
    <property type="entry name" value="DEXQc_arch_SWI2_SNF2"/>
    <property type="match status" value="1"/>
</dbReference>
<keyword evidence="2" id="KW-0862">Zinc</keyword>
<keyword evidence="6" id="KW-0547">Nucleotide-binding</keyword>
<evidence type="ECO:0000256" key="1">
    <source>
        <dbReference type="ARBA" id="ARBA00022801"/>
    </source>
</evidence>
<dbReference type="GO" id="GO:0004386">
    <property type="term" value="F:helicase activity"/>
    <property type="evidence" value="ECO:0007669"/>
    <property type="project" value="UniProtKB-KW"/>
</dbReference>
<dbReference type="Pfam" id="PF00271">
    <property type="entry name" value="Helicase_C"/>
    <property type="match status" value="1"/>
</dbReference>
<proteinExistence type="predicted"/>
<gene>
    <name evidence="6" type="ORF">C7T94_18325</name>
</gene>
<dbReference type="AlphaFoldDB" id="A0A2T3HHA1"/>
<reference evidence="6 7" key="1">
    <citation type="submission" date="2018-03" db="EMBL/GenBank/DDBJ databases">
        <authorList>
            <person name="Keele B.F."/>
        </authorList>
    </citation>
    <scope>NUCLEOTIDE SEQUENCE [LARGE SCALE GENOMIC DNA]</scope>
    <source>
        <strain evidence="6 7">YL28-9</strain>
    </source>
</reference>
<keyword evidence="2" id="KW-0863">Zinc-finger</keyword>
<dbReference type="InterPro" id="IPR049730">
    <property type="entry name" value="SNF2/RAD54-like_C"/>
</dbReference>
<dbReference type="PROSITE" id="PS51194">
    <property type="entry name" value="HELICASE_CTER"/>
    <property type="match status" value="1"/>
</dbReference>
<dbReference type="InterPro" id="IPR001650">
    <property type="entry name" value="Helicase_C-like"/>
</dbReference>
<keyword evidence="6" id="KW-0067">ATP-binding</keyword>
<dbReference type="CDD" id="cd18793">
    <property type="entry name" value="SF2_C_SNF"/>
    <property type="match status" value="1"/>
</dbReference>
<accession>A0A2T3HHA1</accession>
<dbReference type="SUPFAM" id="SSF52540">
    <property type="entry name" value="P-loop containing nucleoside triphosphate hydrolases"/>
    <property type="match status" value="2"/>
</dbReference>
<dbReference type="Gene3D" id="3.40.50.10810">
    <property type="entry name" value="Tandem AAA-ATPase domain"/>
    <property type="match status" value="1"/>
</dbReference>
<dbReference type="InterPro" id="IPR027417">
    <property type="entry name" value="P-loop_NTPase"/>
</dbReference>
<dbReference type="Gene3D" id="3.40.50.300">
    <property type="entry name" value="P-loop containing nucleotide triphosphate hydrolases"/>
    <property type="match status" value="1"/>
</dbReference>
<dbReference type="SMART" id="SM00490">
    <property type="entry name" value="HELICc"/>
    <property type="match status" value="1"/>
</dbReference>
<dbReference type="InterPro" id="IPR038718">
    <property type="entry name" value="SNF2-like_sf"/>
</dbReference>
<dbReference type="EMBL" id="PYLS01000008">
    <property type="protein sequence ID" value="PST81825.1"/>
    <property type="molecule type" value="Genomic_DNA"/>
</dbReference>
<sequence length="1138" mass="129411">MATHTYELPGSDLPDFTQRRLAEHTAERYFFDVFTARLVRPSYLVIDHGIFEGTAADSVSVELQVLRSTDKLLLSCSCGAGHAKLCLHMATAVLAVQQTEDWLVFFDSDRRRRRLKQAAAAYGMEHEQALDQFFTLFFEGALKIKPRLPGLLRLTGDDMAVLKNAVGGTVQRKKGELRSGRNFVVFRQHRFYRHLVTEVYRAELTKAGKPKNPFTAVKPLDMVWNTGSQERIRFFTAIHRFQQPGGGNKMPEDLAALRAIVANPAGYAFYRHLSEASDQVTATSISPLHIRPGQGKVLLKISRAEHFYEVSGRFEHKEASAALHDCSMQFGYFIELAGSLYLPERLESLGLVDLLMQHGGTLRIHASRYHFFRTEFLDPLGEKISMEHSYIPRATTGQIREQGFHERRRILYLSDSGNYVDLVPVMSYQHVEIPIRSQRIVEGTDHKGKRFQVKRDEVAEAEFLGDIIRQHPYFIEQAENGMDHFYLHRLRFMDQAWFLRAFEDWTAGGIEVLGFDKLEGSRLNPNKVAVDIKVLSGINWFNAVIDVRYGRKKASLKNIYRAVRNRNHYVQLDDGTQGILPDYWLKRFENFFSLGELGDDQEIDIPKVNFAALSQAAEAEELDRKLEAEIRDMHRQLDPDAAAVKTPVPAAFSGVLRGYQKAGFDWLNRLDALGFGGCLADDMGLGKTVQVLAFILAQREKVQQNTNLLVVPATLIFNWQQEISRFAPSLRVLVLHGSNRRRDTSNFDQYEVIISTYGSLLSDIAFLKLYRFNYVFLDESQNIKNPDSQRYKAARLLQARNRIAITGTPIENNTYDLYSQLSFACPGLLGSKQYFRDIYATPIDTFKVSKRATELQQRISPFVLRRSKQEVAAELPEKTEMVLYCTMEEEQRRIYDAYEKEFREYVDAVTGEELRRSPMNVLKGLTKLRQICNSPKLLGTEALTGTQSAKIDLLTEQIISKAPAHKILVFSQFVGMLNLVAAELEHNQVGCCMLTGHTRNREAVVNRFRQDADTRVFLISLKAGGTGLNLTEADYVYLVDPWWNPAVENQAIDRAHRIGQNKHVVAVRLVCSDTVEEKILELQDTKRDIAAKMLQPGAGGLQALEKDQLLKLLSSPALLTDTPVKPRMLPEPRRKTSL</sequence>
<keyword evidence="7" id="KW-1185">Reference proteome</keyword>